<protein>
    <recommendedName>
        <fullName evidence="4">serine-type D-Ala-D-Ala carboxypeptidase</fullName>
        <ecNumber evidence="4">3.4.16.4</ecNumber>
    </recommendedName>
</protein>
<evidence type="ECO:0000256" key="10">
    <source>
        <dbReference type="ARBA" id="ARBA00022984"/>
    </source>
</evidence>
<dbReference type="Pfam" id="PF07943">
    <property type="entry name" value="PBP5_C"/>
    <property type="match status" value="1"/>
</dbReference>
<evidence type="ECO:0000256" key="11">
    <source>
        <dbReference type="ARBA" id="ARBA00023316"/>
    </source>
</evidence>
<keyword evidence="16" id="KW-1185">Reference proteome</keyword>
<dbReference type="PRINTS" id="PR00725">
    <property type="entry name" value="DADACBPTASE1"/>
</dbReference>
<evidence type="ECO:0000256" key="8">
    <source>
        <dbReference type="ARBA" id="ARBA00022801"/>
    </source>
</evidence>
<dbReference type="InterPro" id="IPR015956">
    <property type="entry name" value="Peniciliin-bd_prot_C_sf"/>
</dbReference>
<feature type="domain" description="Peptidase S11 D-Ala-D-Ala carboxypeptidase A C-terminal" evidence="14">
    <location>
        <begin position="288"/>
        <end position="378"/>
    </location>
</feature>
<keyword evidence="9" id="KW-0133">Cell shape</keyword>
<evidence type="ECO:0000256" key="12">
    <source>
        <dbReference type="ARBA" id="ARBA00034000"/>
    </source>
</evidence>
<dbReference type="Gene3D" id="3.40.710.10">
    <property type="entry name" value="DD-peptidase/beta-lactamase superfamily"/>
    <property type="match status" value="1"/>
</dbReference>
<proteinExistence type="inferred from homology"/>
<evidence type="ECO:0000259" key="14">
    <source>
        <dbReference type="SMART" id="SM00936"/>
    </source>
</evidence>
<dbReference type="PANTHER" id="PTHR21581:SF6">
    <property type="entry name" value="TRAFFICKING PROTEIN PARTICLE COMPLEX SUBUNIT 12"/>
    <property type="match status" value="1"/>
</dbReference>
<dbReference type="InterPro" id="IPR001967">
    <property type="entry name" value="Peptidase_S11_N"/>
</dbReference>
<comment type="catalytic activity">
    <reaction evidence="12">
        <text>Preferential cleavage: (Ac)2-L-Lys-D-Ala-|-D-Ala. Also transpeptidation of peptidyl-alanyl moieties that are N-acyl substituents of D-alanine.</text>
        <dbReference type="EC" id="3.4.16.4"/>
    </reaction>
</comment>
<evidence type="ECO:0000256" key="6">
    <source>
        <dbReference type="ARBA" id="ARBA00022670"/>
    </source>
</evidence>
<evidence type="ECO:0000256" key="2">
    <source>
        <dbReference type="ARBA" id="ARBA00004752"/>
    </source>
</evidence>
<dbReference type="SUPFAM" id="SSF69189">
    <property type="entry name" value="Penicillin-binding protein associated domain"/>
    <property type="match status" value="1"/>
</dbReference>
<evidence type="ECO:0000256" key="3">
    <source>
        <dbReference type="ARBA" id="ARBA00007164"/>
    </source>
</evidence>
<dbReference type="InterPro" id="IPR037167">
    <property type="entry name" value="Peptidase_S11_C_sf"/>
</dbReference>
<comment type="function">
    <text evidence="1">Removes C-terminal D-alanyl residues from sugar-peptide cell wall precursors.</text>
</comment>
<evidence type="ECO:0000256" key="9">
    <source>
        <dbReference type="ARBA" id="ARBA00022960"/>
    </source>
</evidence>
<keyword evidence="10" id="KW-0573">Peptidoglycan synthesis</keyword>
<dbReference type="Gene3D" id="2.60.410.10">
    <property type="entry name" value="D-Ala-D-Ala carboxypeptidase, C-terminal domain"/>
    <property type="match status" value="1"/>
</dbReference>
<dbReference type="EC" id="3.4.16.4" evidence="4"/>
<evidence type="ECO:0000256" key="7">
    <source>
        <dbReference type="ARBA" id="ARBA00022729"/>
    </source>
</evidence>
<sequence>MKLSFSLHRSIGTAVFLFAAFFSLFPLSTRSEILPPPIMAKAWAIVDVTSGQVLAAENFDLRVEPASLTKIMTTYLVFEALKDKRISMEQLVLPSESVRKVGRDESRTFIEVGKPVRVDDLVYGMVIQSGNDASVALAELVGGSQANFVELMNRCAKRLGLKNTNYTNVDGLTDPRHYTSVSDLSVLATHIIKDFPEYYSIHALKSFTYNNIWQPNRNRLLTLDPTVDGLKTGHTKEAGYCLVSSASRPLLNESGLTRRILSIVVGEPTEHARVQDSLLAINYAYQNFDTRRIYRANQVVAMPKLWKGKVGKLQVGTKHDQFITVPKGTADKIKSELEFHGPLIAPLTDGAIVGTIKVFTNGKKLTEFPVVALTGVVQAGILGRTWDSLRLMFIKK</sequence>
<dbReference type="SUPFAM" id="SSF56601">
    <property type="entry name" value="beta-lactamase/transpeptidase-like"/>
    <property type="match status" value="1"/>
</dbReference>
<reference evidence="15 16" key="1">
    <citation type="journal article" date="2017" name="Front. Microbiol.">
        <title>Genome of Ca. Pandoraea novymonadis, an Endosymbiotic Bacterium of the Trypanosomatid Novymonas esmeraldas.</title>
        <authorList>
            <person name="Kostygov A.Y."/>
            <person name="Butenko A."/>
            <person name="Nenarokova A."/>
            <person name="Tashyreva D."/>
            <person name="Flegontov P."/>
            <person name="Lukes J."/>
            <person name="Yurchenko V."/>
        </authorList>
    </citation>
    <scope>NUCLEOTIDE SEQUENCE [LARGE SCALE GENOMIC DNA]</scope>
    <source>
        <strain evidence="15 16">E262</strain>
    </source>
</reference>
<organism evidence="15 16">
    <name type="scientific">Candidatus Pandoraea novymonadis</name>
    <dbReference type="NCBI Taxonomy" id="1808959"/>
    <lineage>
        <taxon>Bacteria</taxon>
        <taxon>Pseudomonadati</taxon>
        <taxon>Pseudomonadota</taxon>
        <taxon>Betaproteobacteria</taxon>
        <taxon>Burkholderiales</taxon>
        <taxon>Burkholderiaceae</taxon>
        <taxon>Pandoraea</taxon>
    </lineage>
</organism>
<keyword evidence="7" id="KW-0732">Signal</keyword>
<dbReference type="InterPro" id="IPR012338">
    <property type="entry name" value="Beta-lactam/transpept-like"/>
</dbReference>
<dbReference type="InterPro" id="IPR012907">
    <property type="entry name" value="Peptidase_S11_C"/>
</dbReference>
<evidence type="ECO:0000256" key="4">
    <source>
        <dbReference type="ARBA" id="ARBA00012448"/>
    </source>
</evidence>
<gene>
    <name evidence="15" type="primary">dacA</name>
    <name evidence="15" type="ORF">BZL35_00775</name>
</gene>
<comment type="pathway">
    <text evidence="2">Cell wall biogenesis; peptidoglycan biosynthesis.</text>
</comment>
<evidence type="ECO:0000313" key="15">
    <source>
        <dbReference type="EMBL" id="PSB91733.1"/>
    </source>
</evidence>
<keyword evidence="8" id="KW-0378">Hydrolase</keyword>
<dbReference type="InterPro" id="IPR018044">
    <property type="entry name" value="Peptidase_S11"/>
</dbReference>
<evidence type="ECO:0000256" key="13">
    <source>
        <dbReference type="RuleBase" id="RU004016"/>
    </source>
</evidence>
<dbReference type="SMART" id="SM00936">
    <property type="entry name" value="PBP5_C"/>
    <property type="match status" value="1"/>
</dbReference>
<dbReference type="RefSeq" id="WP_106182919.1">
    <property type="nucleotide sequence ID" value="NZ_MUHY01000002.1"/>
</dbReference>
<evidence type="ECO:0000256" key="5">
    <source>
        <dbReference type="ARBA" id="ARBA00022645"/>
    </source>
</evidence>
<dbReference type="Proteomes" id="UP000242660">
    <property type="component" value="Unassembled WGS sequence"/>
</dbReference>
<comment type="similarity">
    <text evidence="3 13">Belongs to the peptidase S11 family.</text>
</comment>
<evidence type="ECO:0000313" key="16">
    <source>
        <dbReference type="Proteomes" id="UP000242660"/>
    </source>
</evidence>
<evidence type="ECO:0000256" key="1">
    <source>
        <dbReference type="ARBA" id="ARBA00003217"/>
    </source>
</evidence>
<accession>A0ABX5FD86</accession>
<dbReference type="GO" id="GO:0004180">
    <property type="term" value="F:carboxypeptidase activity"/>
    <property type="evidence" value="ECO:0007669"/>
    <property type="project" value="UniProtKB-KW"/>
</dbReference>
<keyword evidence="6" id="KW-0645">Protease</keyword>
<keyword evidence="5 15" id="KW-0121">Carboxypeptidase</keyword>
<keyword evidence="11" id="KW-0961">Cell wall biogenesis/degradation</keyword>
<dbReference type="PANTHER" id="PTHR21581">
    <property type="entry name" value="D-ALANYL-D-ALANINE CARBOXYPEPTIDASE"/>
    <property type="match status" value="1"/>
</dbReference>
<comment type="caution">
    <text evidence="15">The sequence shown here is derived from an EMBL/GenBank/DDBJ whole genome shotgun (WGS) entry which is preliminary data.</text>
</comment>
<dbReference type="Pfam" id="PF00768">
    <property type="entry name" value="Peptidase_S11"/>
    <property type="match status" value="1"/>
</dbReference>
<dbReference type="EMBL" id="MUHY01000002">
    <property type="protein sequence ID" value="PSB91733.1"/>
    <property type="molecule type" value="Genomic_DNA"/>
</dbReference>
<name>A0ABX5FD86_9BURK</name>